<dbReference type="EMBL" id="CP098401">
    <property type="protein sequence ID" value="URW75946.1"/>
    <property type="molecule type" value="Genomic_DNA"/>
</dbReference>
<dbReference type="PANTHER" id="PTHR33164:SF43">
    <property type="entry name" value="HTH-TYPE TRANSCRIPTIONAL REPRESSOR YETL"/>
    <property type="match status" value="1"/>
</dbReference>
<dbReference type="Pfam" id="PF12802">
    <property type="entry name" value="MarR_2"/>
    <property type="match status" value="1"/>
</dbReference>
<dbReference type="InterPro" id="IPR039422">
    <property type="entry name" value="MarR/SlyA-like"/>
</dbReference>
<dbReference type="SUPFAM" id="SSF46785">
    <property type="entry name" value="Winged helix' DNA-binding domain"/>
    <property type="match status" value="1"/>
</dbReference>
<protein>
    <submittedName>
        <fullName evidence="2">MarR family transcriptional regulator</fullName>
    </submittedName>
</protein>
<organism evidence="2 3">
    <name type="scientific">Sphingomonas donggukensis</name>
    <dbReference type="NCBI Taxonomy" id="2949093"/>
    <lineage>
        <taxon>Bacteria</taxon>
        <taxon>Pseudomonadati</taxon>
        <taxon>Pseudomonadota</taxon>
        <taxon>Alphaproteobacteria</taxon>
        <taxon>Sphingomonadales</taxon>
        <taxon>Sphingomonadaceae</taxon>
        <taxon>Sphingomonas</taxon>
    </lineage>
</organism>
<gene>
    <name evidence="2" type="ORF">M9980_01565</name>
</gene>
<reference evidence="2" key="1">
    <citation type="submission" date="2022-05" db="EMBL/GenBank/DDBJ databases">
        <title>Sphingomonas sp. strain RMG20 Genome sequencing and assembly.</title>
        <authorList>
            <person name="Kim I."/>
        </authorList>
    </citation>
    <scope>NUCLEOTIDE SEQUENCE</scope>
    <source>
        <strain evidence="2">RMG20</strain>
    </source>
</reference>
<feature type="domain" description="HTH marR-type" evidence="1">
    <location>
        <begin position="1"/>
        <end position="127"/>
    </location>
</feature>
<dbReference type="RefSeq" id="WP_250752647.1">
    <property type="nucleotide sequence ID" value="NZ_CP098401.1"/>
</dbReference>
<dbReference type="Proteomes" id="UP001055580">
    <property type="component" value="Chromosome"/>
</dbReference>
<dbReference type="InterPro" id="IPR036390">
    <property type="entry name" value="WH_DNA-bd_sf"/>
</dbReference>
<keyword evidence="3" id="KW-1185">Reference proteome</keyword>
<dbReference type="InterPro" id="IPR036388">
    <property type="entry name" value="WH-like_DNA-bd_sf"/>
</dbReference>
<accession>A0ABY4TW56</accession>
<dbReference type="PROSITE" id="PS50995">
    <property type="entry name" value="HTH_MARR_2"/>
    <property type="match status" value="1"/>
</dbReference>
<dbReference type="PANTHER" id="PTHR33164">
    <property type="entry name" value="TRANSCRIPTIONAL REGULATOR, MARR FAMILY"/>
    <property type="match status" value="1"/>
</dbReference>
<dbReference type="SMART" id="SM00347">
    <property type="entry name" value="HTH_MARR"/>
    <property type="match status" value="1"/>
</dbReference>
<name>A0ABY4TW56_9SPHN</name>
<proteinExistence type="predicted"/>
<evidence type="ECO:0000313" key="2">
    <source>
        <dbReference type="EMBL" id="URW75946.1"/>
    </source>
</evidence>
<sequence length="127" mass="13258">MNDTSTSLDDAAGHRLRLAAARASQQIGVVLAPHALTPIAWTALRQLHDSGPVAPSVLADACGLTRGAVTKLVDRLRERRFVVRAAAGRDDRRYQTVALTGAGATLVRELAPLVAACDRHAASDGAG</sequence>
<evidence type="ECO:0000313" key="3">
    <source>
        <dbReference type="Proteomes" id="UP001055580"/>
    </source>
</evidence>
<dbReference type="Gene3D" id="1.10.10.10">
    <property type="entry name" value="Winged helix-like DNA-binding domain superfamily/Winged helix DNA-binding domain"/>
    <property type="match status" value="1"/>
</dbReference>
<evidence type="ECO:0000259" key="1">
    <source>
        <dbReference type="PROSITE" id="PS50995"/>
    </source>
</evidence>
<dbReference type="InterPro" id="IPR000835">
    <property type="entry name" value="HTH_MarR-typ"/>
</dbReference>